<dbReference type="InterPro" id="IPR006544">
    <property type="entry name" value="P-type_TPase_V"/>
</dbReference>
<feature type="domain" description="P5B-type ATPase N-terminal" evidence="15">
    <location>
        <begin position="23"/>
        <end position="135"/>
    </location>
</feature>
<evidence type="ECO:0000256" key="3">
    <source>
        <dbReference type="ARBA" id="ARBA00022553"/>
    </source>
</evidence>
<keyword evidence="6 13" id="KW-0547">Nucleotide-binding</keyword>
<keyword evidence="9 13" id="KW-1278">Translocase</keyword>
<dbReference type="NCBIfam" id="TIGR01494">
    <property type="entry name" value="ATPase_P-type"/>
    <property type="match status" value="1"/>
</dbReference>
<feature type="transmembrane region" description="Helical" evidence="13">
    <location>
        <begin position="973"/>
        <end position="999"/>
    </location>
</feature>
<dbReference type="Gene3D" id="3.40.50.1000">
    <property type="entry name" value="HAD superfamily/HAD-like"/>
    <property type="match status" value="1"/>
</dbReference>
<dbReference type="SFLD" id="SFLDS00003">
    <property type="entry name" value="Haloacid_Dehalogenase"/>
    <property type="match status" value="1"/>
</dbReference>
<evidence type="ECO:0000256" key="6">
    <source>
        <dbReference type="ARBA" id="ARBA00022741"/>
    </source>
</evidence>
<evidence type="ECO:0000256" key="10">
    <source>
        <dbReference type="ARBA" id="ARBA00022989"/>
    </source>
</evidence>
<dbReference type="Pfam" id="PF12409">
    <property type="entry name" value="P5-ATPase"/>
    <property type="match status" value="1"/>
</dbReference>
<dbReference type="InterPro" id="IPR036412">
    <property type="entry name" value="HAD-like_sf"/>
</dbReference>
<dbReference type="SUPFAM" id="SSF81653">
    <property type="entry name" value="Calcium ATPase, transduction domain A"/>
    <property type="match status" value="1"/>
</dbReference>
<proteinExistence type="inferred from homology"/>
<keyword evidence="8 13" id="KW-0460">Magnesium</keyword>
<evidence type="ECO:0000256" key="8">
    <source>
        <dbReference type="ARBA" id="ARBA00022842"/>
    </source>
</evidence>
<feature type="transmembrane region" description="Helical" evidence="13">
    <location>
        <begin position="397"/>
        <end position="417"/>
    </location>
</feature>
<dbReference type="NCBIfam" id="TIGR01657">
    <property type="entry name" value="P-ATPase-V"/>
    <property type="match status" value="1"/>
</dbReference>
<dbReference type="Gene3D" id="3.40.1110.10">
    <property type="entry name" value="Calcium-transporting ATPase, cytoplasmic domain N"/>
    <property type="match status" value="1"/>
</dbReference>
<dbReference type="InterPro" id="IPR047819">
    <property type="entry name" value="P5A-ATPase_N"/>
</dbReference>
<feature type="transmembrane region" description="Helical" evidence="13">
    <location>
        <begin position="935"/>
        <end position="953"/>
    </location>
</feature>
<comment type="subcellular location">
    <subcellularLocation>
        <location evidence="1 13">Membrane</location>
        <topology evidence="1 13">Multi-pass membrane protein</topology>
    </subcellularLocation>
</comment>
<dbReference type="SFLD" id="SFLDF00027">
    <property type="entry name" value="p-type_atpase"/>
    <property type="match status" value="1"/>
</dbReference>
<dbReference type="SUPFAM" id="SSF81665">
    <property type="entry name" value="Calcium ATPase, transmembrane domain M"/>
    <property type="match status" value="1"/>
</dbReference>
<keyword evidence="10 13" id="KW-1133">Transmembrane helix</keyword>
<dbReference type="PROSITE" id="PS00154">
    <property type="entry name" value="ATPASE_E1_E2"/>
    <property type="match status" value="1"/>
</dbReference>
<dbReference type="InterPro" id="IPR008250">
    <property type="entry name" value="ATPase_P-typ_transduc_dom_A_sf"/>
</dbReference>
<dbReference type="Gene3D" id="2.70.150.10">
    <property type="entry name" value="Calcium-transporting ATPase, cytoplasmic transduction domain A"/>
    <property type="match status" value="1"/>
</dbReference>
<dbReference type="Pfam" id="PF13246">
    <property type="entry name" value="Cation_ATPase"/>
    <property type="match status" value="1"/>
</dbReference>
<dbReference type="PANTHER" id="PTHR45630">
    <property type="entry name" value="CATION-TRANSPORTING ATPASE-RELATED"/>
    <property type="match status" value="1"/>
</dbReference>
<dbReference type="Pfam" id="PF00122">
    <property type="entry name" value="E1-E2_ATPase"/>
    <property type="match status" value="1"/>
</dbReference>
<keyword evidence="11 13" id="KW-0472">Membrane</keyword>
<dbReference type="PANTHER" id="PTHR45630:SF8">
    <property type="entry name" value="CATION-TRANSPORTING ATPASE"/>
    <property type="match status" value="1"/>
</dbReference>
<feature type="transmembrane region" description="Helical" evidence="13">
    <location>
        <begin position="910"/>
        <end position="929"/>
    </location>
</feature>
<keyword evidence="4 13" id="KW-0812">Transmembrane</keyword>
<evidence type="ECO:0000313" key="16">
    <source>
        <dbReference type="Proteomes" id="UP001652625"/>
    </source>
</evidence>
<feature type="transmembrane region" description="Helical" evidence="13">
    <location>
        <begin position="196"/>
        <end position="214"/>
    </location>
</feature>
<evidence type="ECO:0000256" key="9">
    <source>
        <dbReference type="ARBA" id="ARBA00022967"/>
    </source>
</evidence>
<dbReference type="Proteomes" id="UP001652625">
    <property type="component" value="Chromosome 03"/>
</dbReference>
<dbReference type="PROSITE" id="PS01229">
    <property type="entry name" value="COF_2"/>
    <property type="match status" value="1"/>
</dbReference>
<protein>
    <recommendedName>
        <fullName evidence="13">Cation-transporting ATPase</fullName>
        <ecNumber evidence="13">7.2.2.-</ecNumber>
    </recommendedName>
</protein>
<evidence type="ECO:0000256" key="2">
    <source>
        <dbReference type="ARBA" id="ARBA00006000"/>
    </source>
</evidence>
<dbReference type="InterPro" id="IPR044492">
    <property type="entry name" value="P_typ_ATPase_HD_dom"/>
</dbReference>
<accession>A0ABM4BGB8</accession>
<evidence type="ECO:0000256" key="12">
    <source>
        <dbReference type="ARBA" id="ARBA00049360"/>
    </source>
</evidence>
<dbReference type="SFLD" id="SFLDG00002">
    <property type="entry name" value="C1.7:_P-type_atpase_like"/>
    <property type="match status" value="1"/>
</dbReference>
<dbReference type="InterPro" id="IPR001757">
    <property type="entry name" value="P_typ_ATPase"/>
</dbReference>
<evidence type="ECO:0000259" key="14">
    <source>
        <dbReference type="Pfam" id="PF00122"/>
    </source>
</evidence>
<dbReference type="InterPro" id="IPR023299">
    <property type="entry name" value="ATPase_P-typ_cyto_dom_N"/>
</dbReference>
<dbReference type="InterPro" id="IPR018303">
    <property type="entry name" value="ATPase_P-typ_P_site"/>
</dbReference>
<dbReference type="EC" id="7.2.2.-" evidence="13"/>
<dbReference type="SUPFAM" id="SSF81660">
    <property type="entry name" value="Metal cation-transporting ATPase, ATP-binding domain N"/>
    <property type="match status" value="1"/>
</dbReference>
<feature type="transmembrane region" description="Helical" evidence="13">
    <location>
        <begin position="429"/>
        <end position="454"/>
    </location>
</feature>
<feature type="transmembrane region" description="Helical" evidence="13">
    <location>
        <begin position="35"/>
        <end position="59"/>
    </location>
</feature>
<keyword evidence="5 13" id="KW-0479">Metal-binding</keyword>
<feature type="transmembrane region" description="Helical" evidence="13">
    <location>
        <begin position="1088"/>
        <end position="1106"/>
    </location>
</feature>
<name>A0ABM4BGB8_HYDVU</name>
<feature type="transmembrane region" description="Helical" evidence="13">
    <location>
        <begin position="1049"/>
        <end position="1068"/>
    </location>
</feature>
<evidence type="ECO:0000256" key="13">
    <source>
        <dbReference type="RuleBase" id="RU362082"/>
    </source>
</evidence>
<dbReference type="InterPro" id="IPR023214">
    <property type="entry name" value="HAD_sf"/>
</dbReference>
<sequence>MSNFNANDQQSIYNEIVVHAETEDEFTVHFYCKNWIFTVLFFVLGIFTAGIVFLIGYWYPTHRLMFTHNRCNIKEASSVRIKKPDRKQFFVSRINILFNERFNIEDFMDDYTEFEQYLMNQSNLRYFEFTFLRYIICEESDTIIPLKDAGNRWSFSDIRRCKNGIHVNSVINKLAMYDVNYINIPIRSYFLTILQLYLNPIYIFQLFSVILWYFEDYYLYATFIFIMTFMSLALNAYLTKLAVKKLHDIIPKAKEVQTLQPITTFFNKSFKVISKSTRELVPGDVLVIPVNGIELSCDVVLLSGRCVVNESSLTGESIPNIKTAIEDALEPECFYNVNLHKEHTIYNGTTIIQAQADGENQNILALVVRTGFYTLKGDLIRSIVYPTPIHFTFSSDVVKFLLCISVLAILSFIYTAFTFIKKGLSKSEIFIHALDLVTVVIPAALPLILSIGLMNASRRLNTKKIYCVDPNRINICGKVKLVLFDKTGTLTDDHVTVSGVIPVINGKAKSLKNEPTGLANTHLFKAMSTCHNLSIIDAKISGDPIDMYMFNFTKCKLHDSGLKELIKYGDVSLNFKPYIKAIVVFPDNNKSLSILKHFTFESALQRMTVVTINNNDEFIVYTKGSPEKILSMCIGSSIPSGIREEIAKYTRVGNRVLAVAHKTISEIDEWSSLNKIPRGEIESNLLLSGIIVFENVVKQGTHDTIKILSQANIKTAMVTGDDLLTASFVAREIDMITPDQDLVELSFLNGNEVYKKLKNHKKAIFLEEKLVNSTAEMKYSLRYDMSNIDDKPKFLLALTGESYEKIHNSMPNLLRKTLVSGAIFSRMSPYQKTILVKDFQKIGYGVCMCGDGANDCGALKAAHAGIALSYADASIAAPFTSKIFNISCVPNLIMEGRASLVTAFGTFKYMILYSMIMFFGIIVLYIVQSKFSNNQFIYLDLALSFPLVFAMTLSNANRKLAMKRPMGRLFHPIYIGGIILHVFLVIGIQLITFFCIKKMTWYFPSPSINSIQFNSMENASVAIVSFYMAIWLSLICLKGRPFLSPIYQNYVYGIICSTLIALTLYITIYPERSLLSILNLIEPPNAEYSVFLIGVALCHLVSAFLLERLLETKYSKIFADWLRKKKAPRNIYKHILKELKNQDWPPQEQIQL</sequence>
<dbReference type="GeneID" id="136077768"/>
<dbReference type="InterPro" id="IPR059000">
    <property type="entry name" value="ATPase_P-type_domA"/>
</dbReference>
<evidence type="ECO:0000259" key="15">
    <source>
        <dbReference type="Pfam" id="PF12409"/>
    </source>
</evidence>
<evidence type="ECO:0000256" key="5">
    <source>
        <dbReference type="ARBA" id="ARBA00022723"/>
    </source>
</evidence>
<dbReference type="PRINTS" id="PR00119">
    <property type="entry name" value="CATATPASE"/>
</dbReference>
<comment type="catalytic activity">
    <reaction evidence="12 13">
        <text>ATP + H2O = ADP + phosphate + H(+)</text>
        <dbReference type="Rhea" id="RHEA:13065"/>
        <dbReference type="ChEBI" id="CHEBI:15377"/>
        <dbReference type="ChEBI" id="CHEBI:15378"/>
        <dbReference type="ChEBI" id="CHEBI:30616"/>
        <dbReference type="ChEBI" id="CHEBI:43474"/>
        <dbReference type="ChEBI" id="CHEBI:456216"/>
    </reaction>
</comment>
<dbReference type="RefSeq" id="XP_065648020.1">
    <property type="nucleotide sequence ID" value="XM_065791948.1"/>
</dbReference>
<keyword evidence="3" id="KW-0597">Phosphoprotein</keyword>
<keyword evidence="16" id="KW-1185">Reference proteome</keyword>
<gene>
    <name evidence="17" type="primary">LOC136077768</name>
</gene>
<evidence type="ECO:0000256" key="4">
    <source>
        <dbReference type="ARBA" id="ARBA00022692"/>
    </source>
</evidence>
<evidence type="ECO:0000256" key="7">
    <source>
        <dbReference type="ARBA" id="ARBA00022840"/>
    </source>
</evidence>
<evidence type="ECO:0000256" key="1">
    <source>
        <dbReference type="ARBA" id="ARBA00004141"/>
    </source>
</evidence>
<evidence type="ECO:0000256" key="11">
    <source>
        <dbReference type="ARBA" id="ARBA00023136"/>
    </source>
</evidence>
<dbReference type="Gene3D" id="1.20.1110.10">
    <property type="entry name" value="Calcium-transporting ATPase, transmembrane domain"/>
    <property type="match status" value="1"/>
</dbReference>
<feature type="transmembrane region" description="Helical" evidence="13">
    <location>
        <begin position="220"/>
        <end position="238"/>
    </location>
</feature>
<reference evidence="17" key="1">
    <citation type="submission" date="2025-08" db="UniProtKB">
        <authorList>
            <consortium name="RefSeq"/>
        </authorList>
    </citation>
    <scope>IDENTIFICATION</scope>
</reference>
<keyword evidence="7 13" id="KW-0067">ATP-binding</keyword>
<organism evidence="16 17">
    <name type="scientific">Hydra vulgaris</name>
    <name type="common">Hydra</name>
    <name type="synonym">Hydra attenuata</name>
    <dbReference type="NCBI Taxonomy" id="6087"/>
    <lineage>
        <taxon>Eukaryota</taxon>
        <taxon>Metazoa</taxon>
        <taxon>Cnidaria</taxon>
        <taxon>Hydrozoa</taxon>
        <taxon>Hydroidolina</taxon>
        <taxon>Anthoathecata</taxon>
        <taxon>Aplanulata</taxon>
        <taxon>Hydridae</taxon>
        <taxon>Hydra</taxon>
    </lineage>
</organism>
<evidence type="ECO:0000313" key="17">
    <source>
        <dbReference type="RefSeq" id="XP_065648020.1"/>
    </source>
</evidence>
<dbReference type="SUPFAM" id="SSF56784">
    <property type="entry name" value="HAD-like"/>
    <property type="match status" value="1"/>
</dbReference>
<feature type="transmembrane region" description="Helical" evidence="13">
    <location>
        <begin position="1019"/>
        <end position="1037"/>
    </location>
</feature>
<dbReference type="InterPro" id="IPR023298">
    <property type="entry name" value="ATPase_P-typ_TM_dom_sf"/>
</dbReference>
<feature type="domain" description="P-type ATPase A" evidence="14">
    <location>
        <begin position="271"/>
        <end position="382"/>
    </location>
</feature>
<comment type="similarity">
    <text evidence="2 13">Belongs to the cation transport ATPase (P-type) (TC 3.A.3) family. Type V subfamily.</text>
</comment>